<organism evidence="2 3">
    <name type="scientific">Eschrichtius robustus</name>
    <name type="common">California gray whale</name>
    <name type="synonym">Eschrichtius gibbosus</name>
    <dbReference type="NCBI Taxonomy" id="9764"/>
    <lineage>
        <taxon>Eukaryota</taxon>
        <taxon>Metazoa</taxon>
        <taxon>Chordata</taxon>
        <taxon>Craniata</taxon>
        <taxon>Vertebrata</taxon>
        <taxon>Euteleostomi</taxon>
        <taxon>Mammalia</taxon>
        <taxon>Eutheria</taxon>
        <taxon>Laurasiatheria</taxon>
        <taxon>Artiodactyla</taxon>
        <taxon>Whippomorpha</taxon>
        <taxon>Cetacea</taxon>
        <taxon>Mysticeti</taxon>
        <taxon>Eschrichtiidae</taxon>
        <taxon>Eschrichtius</taxon>
    </lineage>
</organism>
<dbReference type="Proteomes" id="UP001159641">
    <property type="component" value="Unassembled WGS sequence"/>
</dbReference>
<evidence type="ECO:0000313" key="3">
    <source>
        <dbReference type="Proteomes" id="UP001159641"/>
    </source>
</evidence>
<dbReference type="EMBL" id="JAIQCJ010002152">
    <property type="protein sequence ID" value="KAJ8780608.1"/>
    <property type="molecule type" value="Genomic_DNA"/>
</dbReference>
<gene>
    <name evidence="2" type="ORF">J1605_000651</name>
</gene>
<keyword evidence="3" id="KW-1185">Reference proteome</keyword>
<comment type="caution">
    <text evidence="2">The sequence shown here is derived from an EMBL/GenBank/DDBJ whole genome shotgun (WGS) entry which is preliminary data.</text>
</comment>
<accession>A0AB34GNA0</accession>
<dbReference type="AlphaFoldDB" id="A0AB34GNA0"/>
<evidence type="ECO:0000313" key="2">
    <source>
        <dbReference type="EMBL" id="KAJ8780608.1"/>
    </source>
</evidence>
<name>A0AB34GNA0_ESCRO</name>
<feature type="region of interest" description="Disordered" evidence="1">
    <location>
        <begin position="185"/>
        <end position="206"/>
    </location>
</feature>
<evidence type="ECO:0000256" key="1">
    <source>
        <dbReference type="SAM" id="MobiDB-lite"/>
    </source>
</evidence>
<proteinExistence type="predicted"/>
<sequence>MIRSPWPGAQPLPSILLSSAFDTCIFSPSDLHLWQGNCSGAGFSASGQGDMVSLSHSWAPCLSFWWPGRGWGLFGPCGLCPEAGPQVTLVAASLMPATSSPLCASGGLRSLHVKSCPESDLLGSPGPLVYPVPVEFPREGSSGVRPGGPPARVSAFPAASASITAQGPRSLPGLGCFSVVAAPYSSPPAPPPEPLEEPSRPQTPIA</sequence>
<reference evidence="2 3" key="1">
    <citation type="submission" date="2022-11" db="EMBL/GenBank/DDBJ databases">
        <title>Whole genome sequence of Eschrichtius robustus ER-17-0199.</title>
        <authorList>
            <person name="Bruniche-Olsen A."/>
            <person name="Black A.N."/>
            <person name="Fields C.J."/>
            <person name="Walden K."/>
            <person name="Dewoody J.A."/>
        </authorList>
    </citation>
    <scope>NUCLEOTIDE SEQUENCE [LARGE SCALE GENOMIC DNA]</scope>
    <source>
        <strain evidence="2">ER-17-0199</strain>
        <tissue evidence="2">Blubber</tissue>
    </source>
</reference>
<protein>
    <submittedName>
        <fullName evidence="2">Uncharacterized protein</fullName>
    </submittedName>
</protein>